<feature type="region of interest" description="Disordered" evidence="1">
    <location>
        <begin position="28"/>
        <end position="164"/>
    </location>
</feature>
<reference evidence="5 6" key="1">
    <citation type="submission" date="2024-11" db="EMBL/GenBank/DDBJ databases">
        <title>A near-complete genome assembly of Cinchona calisaya.</title>
        <authorList>
            <person name="Lian D.C."/>
            <person name="Zhao X.W."/>
            <person name="Wei L."/>
        </authorList>
    </citation>
    <scope>NUCLEOTIDE SEQUENCE [LARGE SCALE GENOMIC DNA]</scope>
    <source>
        <tissue evidence="5">Nenye</tissue>
    </source>
</reference>
<dbReference type="AlphaFoldDB" id="A0ABD2XZ27"/>
<protein>
    <recommendedName>
        <fullName evidence="4">DUF7356 domain-containing protein</fullName>
    </recommendedName>
</protein>
<feature type="region of interest" description="Disordered" evidence="1">
    <location>
        <begin position="342"/>
        <end position="381"/>
    </location>
</feature>
<evidence type="ECO:0000256" key="2">
    <source>
        <dbReference type="SAM" id="Phobius"/>
    </source>
</evidence>
<name>A0ABD2XZ27_9GENT</name>
<dbReference type="PANTHER" id="PTHR34200">
    <property type="entry name" value="DENTIN SIALOPHOSPHOPROTEIN-LIKE ISOFORM X1"/>
    <property type="match status" value="1"/>
</dbReference>
<keyword evidence="2" id="KW-0472">Membrane</keyword>
<evidence type="ECO:0000259" key="4">
    <source>
        <dbReference type="Pfam" id="PF24053"/>
    </source>
</evidence>
<evidence type="ECO:0000256" key="3">
    <source>
        <dbReference type="SAM" id="SignalP"/>
    </source>
</evidence>
<accession>A0ABD2XZ27</accession>
<dbReference type="InterPro" id="IPR055780">
    <property type="entry name" value="DUF7356"/>
</dbReference>
<feature type="transmembrane region" description="Helical" evidence="2">
    <location>
        <begin position="296"/>
        <end position="316"/>
    </location>
</feature>
<organism evidence="5 6">
    <name type="scientific">Cinchona calisaya</name>
    <dbReference type="NCBI Taxonomy" id="153742"/>
    <lineage>
        <taxon>Eukaryota</taxon>
        <taxon>Viridiplantae</taxon>
        <taxon>Streptophyta</taxon>
        <taxon>Embryophyta</taxon>
        <taxon>Tracheophyta</taxon>
        <taxon>Spermatophyta</taxon>
        <taxon>Magnoliopsida</taxon>
        <taxon>eudicotyledons</taxon>
        <taxon>Gunneridae</taxon>
        <taxon>Pentapetalae</taxon>
        <taxon>asterids</taxon>
        <taxon>lamiids</taxon>
        <taxon>Gentianales</taxon>
        <taxon>Rubiaceae</taxon>
        <taxon>Cinchonoideae</taxon>
        <taxon>Cinchoneae</taxon>
        <taxon>Cinchona</taxon>
    </lineage>
</organism>
<keyword evidence="2" id="KW-0812">Transmembrane</keyword>
<evidence type="ECO:0000313" key="6">
    <source>
        <dbReference type="Proteomes" id="UP001630127"/>
    </source>
</evidence>
<feature type="compositionally biased region" description="Basic and acidic residues" evidence="1">
    <location>
        <begin position="119"/>
        <end position="158"/>
    </location>
</feature>
<feature type="signal peptide" evidence="3">
    <location>
        <begin position="1"/>
        <end position="23"/>
    </location>
</feature>
<keyword evidence="3" id="KW-0732">Signal</keyword>
<keyword evidence="2" id="KW-1133">Transmembrane helix</keyword>
<feature type="compositionally biased region" description="Basic and acidic residues" evidence="1">
    <location>
        <begin position="72"/>
        <end position="87"/>
    </location>
</feature>
<proteinExistence type="predicted"/>
<dbReference type="PANTHER" id="PTHR34200:SF8">
    <property type="entry name" value="TRANSMEMBRANE PROTEIN"/>
    <property type="match status" value="1"/>
</dbReference>
<keyword evidence="6" id="KW-1185">Reference proteome</keyword>
<evidence type="ECO:0000313" key="5">
    <source>
        <dbReference type="EMBL" id="KAL3499230.1"/>
    </source>
</evidence>
<evidence type="ECO:0000256" key="1">
    <source>
        <dbReference type="SAM" id="MobiDB-lite"/>
    </source>
</evidence>
<dbReference type="Proteomes" id="UP001630127">
    <property type="component" value="Unassembled WGS sequence"/>
</dbReference>
<feature type="compositionally biased region" description="Acidic residues" evidence="1">
    <location>
        <begin position="349"/>
        <end position="363"/>
    </location>
</feature>
<gene>
    <name evidence="5" type="ORF">ACH5RR_038323</name>
</gene>
<dbReference type="Pfam" id="PF24053">
    <property type="entry name" value="DUF7356"/>
    <property type="match status" value="1"/>
</dbReference>
<comment type="caution">
    <text evidence="5">The sequence shown here is derived from an EMBL/GenBank/DDBJ whole genome shotgun (WGS) entry which is preliminary data.</text>
</comment>
<sequence length="393" mass="42385">MGLRYTVLGLLILALIIFNCSQAADSEVQGDLKTGKNVKDSGVSNKNDSGKEQVVTPEKKGKDQVSSGSKEGGADKVDEDKGSKQVELKGAGSEPNRTDNTGGEPKKIVDTGAKPNKTGAEKKKTDDTVSQEEKPSDMGTKKEVDKKEKAKGDLRSKSNDVSAAQVRKEGGEVCDSSSNRCTIEEKSVIGCLRVAGSESEEFSLLIQNKGKGPVSVTISAPDFVRLEKNQIQVQDNKNEEVKVSIGKGESKSGIILKAGNGNCTIDFKEMSSQNSKKNTVSDQLAYINLLKSTPSLWFILFAALLVIASVCIGITFRRKYFAKNSPSYEKLEMELPVSGVNKAAPDSNDGWDESWGDSWDDEEAPKTLSLPVTPSLSSHGIASRRINKDAWKD</sequence>
<feature type="chain" id="PRO_5044804657" description="DUF7356 domain-containing protein" evidence="3">
    <location>
        <begin position="24"/>
        <end position="393"/>
    </location>
</feature>
<feature type="domain" description="DUF7356" evidence="4">
    <location>
        <begin position="168"/>
        <end position="269"/>
    </location>
</feature>
<feature type="compositionally biased region" description="Low complexity" evidence="1">
    <location>
        <begin position="367"/>
        <end position="378"/>
    </location>
</feature>
<dbReference type="EMBL" id="JBJUIK010000016">
    <property type="protein sequence ID" value="KAL3499230.1"/>
    <property type="molecule type" value="Genomic_DNA"/>
</dbReference>